<protein>
    <recommendedName>
        <fullName evidence="7">Flagellar protein</fullName>
    </recommendedName>
</protein>
<dbReference type="NCBIfam" id="TIGR03500">
    <property type="entry name" value="FliO_TIGR"/>
    <property type="match status" value="1"/>
</dbReference>
<dbReference type="Pfam" id="PF04347">
    <property type="entry name" value="FliO"/>
    <property type="match status" value="1"/>
</dbReference>
<dbReference type="PANTHER" id="PTHR38766:SF1">
    <property type="entry name" value="FLAGELLAR PROTEIN FLIO"/>
    <property type="match status" value="1"/>
</dbReference>
<dbReference type="STRING" id="229919.GCA_001050195_02761"/>
<evidence type="ECO:0000256" key="5">
    <source>
        <dbReference type="ARBA" id="ARBA00023143"/>
    </source>
</evidence>
<evidence type="ECO:0000313" key="9">
    <source>
        <dbReference type="Proteomes" id="UP000264141"/>
    </source>
</evidence>
<evidence type="ECO:0000313" key="8">
    <source>
        <dbReference type="EMBL" id="HCE16267.1"/>
    </source>
</evidence>
<keyword evidence="8" id="KW-0966">Cell projection</keyword>
<dbReference type="GO" id="GO:0044781">
    <property type="term" value="P:bacterial-type flagellum organization"/>
    <property type="evidence" value="ECO:0007669"/>
    <property type="project" value="UniProtKB-UniRule"/>
</dbReference>
<evidence type="ECO:0000256" key="6">
    <source>
        <dbReference type="ARBA" id="ARBA00037937"/>
    </source>
</evidence>
<dbReference type="GO" id="GO:0009425">
    <property type="term" value="C:bacterial-type flagellum basal body"/>
    <property type="evidence" value="ECO:0007669"/>
    <property type="project" value="UniProtKB-SubCell"/>
</dbReference>
<organism evidence="8 9">
    <name type="scientific">Anaerolinea thermolimosa</name>
    <dbReference type="NCBI Taxonomy" id="229919"/>
    <lineage>
        <taxon>Bacteria</taxon>
        <taxon>Bacillati</taxon>
        <taxon>Chloroflexota</taxon>
        <taxon>Anaerolineae</taxon>
        <taxon>Anaerolineales</taxon>
        <taxon>Anaerolineaceae</taxon>
        <taxon>Anaerolinea</taxon>
    </lineage>
</organism>
<comment type="subcellular location">
    <subcellularLocation>
        <location evidence="7">Cell membrane</location>
    </subcellularLocation>
    <subcellularLocation>
        <location evidence="7">Bacterial flagellum basal body</location>
    </subcellularLocation>
</comment>
<keyword evidence="2 7" id="KW-0812">Transmembrane</keyword>
<name>A0A3D1JDD9_9CHLR</name>
<gene>
    <name evidence="8" type="primary">fliO</name>
    <name evidence="8" type="ORF">DEQ80_00270</name>
</gene>
<dbReference type="Proteomes" id="UP000264141">
    <property type="component" value="Unassembled WGS sequence"/>
</dbReference>
<evidence type="ECO:0000256" key="7">
    <source>
        <dbReference type="RuleBase" id="RU362064"/>
    </source>
</evidence>
<dbReference type="InterPro" id="IPR052205">
    <property type="entry name" value="FliO/MopB"/>
</dbReference>
<keyword evidence="1 7" id="KW-1003">Cell membrane</keyword>
<comment type="caution">
    <text evidence="8">The sequence shown here is derived from an EMBL/GenBank/DDBJ whole genome shotgun (WGS) entry which is preliminary data.</text>
</comment>
<evidence type="ECO:0000256" key="4">
    <source>
        <dbReference type="ARBA" id="ARBA00023136"/>
    </source>
</evidence>
<evidence type="ECO:0000256" key="2">
    <source>
        <dbReference type="ARBA" id="ARBA00022692"/>
    </source>
</evidence>
<dbReference type="EMBL" id="DPBP01000002">
    <property type="protein sequence ID" value="HCE16267.1"/>
    <property type="molecule type" value="Genomic_DNA"/>
</dbReference>
<dbReference type="GO" id="GO:0005886">
    <property type="term" value="C:plasma membrane"/>
    <property type="evidence" value="ECO:0007669"/>
    <property type="project" value="UniProtKB-SubCell"/>
</dbReference>
<sequence length="174" mass="19073">MMAMMDWFRTRWQKWTRRQKGTAVLAGVSVLMTGLFFLTDGPASGADQPLDGGGLFYLGVFLKLVAVLLLFVGGAVILRRWQSGRRGGGRTRQLRVVESVRLSPRQALHLVEVGNRRLLIGATDQTIAFLSVVENAESSACPEEASTTLDFGSLLYAFQREGALSTPEQPVSRS</sequence>
<accession>A0A3D1JDD9</accession>
<dbReference type="RefSeq" id="WP_062195031.1">
    <property type="nucleotide sequence ID" value="NZ_DF967965.1"/>
</dbReference>
<evidence type="ECO:0000256" key="3">
    <source>
        <dbReference type="ARBA" id="ARBA00022989"/>
    </source>
</evidence>
<proteinExistence type="inferred from homology"/>
<keyword evidence="8" id="KW-0969">Cilium</keyword>
<evidence type="ECO:0000256" key="1">
    <source>
        <dbReference type="ARBA" id="ARBA00022475"/>
    </source>
</evidence>
<reference evidence="8 9" key="1">
    <citation type="journal article" date="2018" name="Nat. Biotechnol.">
        <title>A standardized bacterial taxonomy based on genome phylogeny substantially revises the tree of life.</title>
        <authorList>
            <person name="Parks D.H."/>
            <person name="Chuvochina M."/>
            <person name="Waite D.W."/>
            <person name="Rinke C."/>
            <person name="Skarshewski A."/>
            <person name="Chaumeil P.A."/>
            <person name="Hugenholtz P."/>
        </authorList>
    </citation>
    <scope>NUCLEOTIDE SEQUENCE [LARGE SCALE GENOMIC DNA]</scope>
    <source>
        <strain evidence="8">UBA8781</strain>
    </source>
</reference>
<dbReference type="PANTHER" id="PTHR38766">
    <property type="entry name" value="FLAGELLAR PROTEIN FLIO"/>
    <property type="match status" value="1"/>
</dbReference>
<comment type="similarity">
    <text evidence="6 7">Belongs to the FliO/MopB family.</text>
</comment>
<keyword evidence="8" id="KW-0282">Flagellum</keyword>
<dbReference type="AlphaFoldDB" id="A0A3D1JDD9"/>
<keyword evidence="4 7" id="KW-0472">Membrane</keyword>
<keyword evidence="5 7" id="KW-0975">Bacterial flagellum</keyword>
<dbReference type="InterPro" id="IPR022781">
    <property type="entry name" value="Flagellar_biosynth_FliO"/>
</dbReference>
<keyword evidence="3 7" id="KW-1133">Transmembrane helix</keyword>
<feature type="transmembrane region" description="Helical" evidence="7">
    <location>
        <begin position="55"/>
        <end position="78"/>
    </location>
</feature>